<proteinExistence type="predicted"/>
<accession>Q69X89</accession>
<dbReference type="EMBL" id="AP003622">
    <property type="protein sequence ID" value="BAD32912.1"/>
    <property type="molecule type" value="Genomic_DNA"/>
</dbReference>
<gene>
    <name evidence="1" type="primary">P0633E08.18</name>
</gene>
<protein>
    <submittedName>
        <fullName evidence="1">Uncharacterized protein</fullName>
    </submittedName>
</protein>
<reference evidence="2" key="1">
    <citation type="journal article" date="2005" name="Nature">
        <title>The map-based sequence of the rice genome.</title>
        <authorList>
            <consortium name="International rice genome sequencing project (IRGSP)"/>
            <person name="Matsumoto T."/>
            <person name="Wu J."/>
            <person name="Kanamori H."/>
            <person name="Katayose Y."/>
            <person name="Fujisawa M."/>
            <person name="Namiki N."/>
            <person name="Mizuno H."/>
            <person name="Yamamoto K."/>
            <person name="Antonio B.A."/>
            <person name="Baba T."/>
            <person name="Sakata K."/>
            <person name="Nagamura Y."/>
            <person name="Aoki H."/>
            <person name="Arikawa K."/>
            <person name="Arita K."/>
            <person name="Bito T."/>
            <person name="Chiden Y."/>
            <person name="Fujitsuka N."/>
            <person name="Fukunaka R."/>
            <person name="Hamada M."/>
            <person name="Harada C."/>
            <person name="Hayashi A."/>
            <person name="Hijishita S."/>
            <person name="Honda M."/>
            <person name="Hosokawa S."/>
            <person name="Ichikawa Y."/>
            <person name="Idonuma A."/>
            <person name="Iijima M."/>
            <person name="Ikeda M."/>
            <person name="Ikeno M."/>
            <person name="Ito K."/>
            <person name="Ito S."/>
            <person name="Ito T."/>
            <person name="Ito Y."/>
            <person name="Ito Y."/>
            <person name="Iwabuchi A."/>
            <person name="Kamiya K."/>
            <person name="Karasawa W."/>
            <person name="Kurita K."/>
            <person name="Katagiri S."/>
            <person name="Kikuta A."/>
            <person name="Kobayashi H."/>
            <person name="Kobayashi N."/>
            <person name="Machita K."/>
            <person name="Maehara T."/>
            <person name="Masukawa M."/>
            <person name="Mizubayashi T."/>
            <person name="Mukai Y."/>
            <person name="Nagasaki H."/>
            <person name="Nagata Y."/>
            <person name="Naito S."/>
            <person name="Nakashima M."/>
            <person name="Nakama Y."/>
            <person name="Nakamichi Y."/>
            <person name="Nakamura M."/>
            <person name="Meguro A."/>
            <person name="Negishi M."/>
            <person name="Ohta I."/>
            <person name="Ohta T."/>
            <person name="Okamoto M."/>
            <person name="Ono N."/>
            <person name="Saji S."/>
            <person name="Sakaguchi M."/>
            <person name="Sakai K."/>
            <person name="Shibata M."/>
            <person name="Shimokawa T."/>
            <person name="Song J."/>
            <person name="Takazaki Y."/>
            <person name="Terasawa K."/>
            <person name="Tsugane M."/>
            <person name="Tsuji K."/>
            <person name="Ueda S."/>
            <person name="Waki K."/>
            <person name="Yamagata H."/>
            <person name="Yamamoto M."/>
            <person name="Yamamoto S."/>
            <person name="Yamane H."/>
            <person name="Yoshiki S."/>
            <person name="Yoshihara R."/>
            <person name="Yukawa K."/>
            <person name="Zhong H."/>
            <person name="Yano M."/>
            <person name="Yuan Q."/>
            <person name="Ouyang S."/>
            <person name="Liu J."/>
            <person name="Jones K.M."/>
            <person name="Gansberger K."/>
            <person name="Moffat K."/>
            <person name="Hill J."/>
            <person name="Bera J."/>
            <person name="Fadrosh D."/>
            <person name="Jin S."/>
            <person name="Johri S."/>
            <person name="Kim M."/>
            <person name="Overton L."/>
            <person name="Reardon M."/>
            <person name="Tsitrin T."/>
            <person name="Vuong H."/>
            <person name="Weaver B."/>
            <person name="Ciecko A."/>
            <person name="Tallon L."/>
            <person name="Jackson J."/>
            <person name="Pai G."/>
            <person name="Aken S.V."/>
            <person name="Utterback T."/>
            <person name="Reidmuller S."/>
            <person name="Feldblyum T."/>
            <person name="Hsiao J."/>
            <person name="Zismann V."/>
            <person name="Iobst S."/>
            <person name="de Vazeille A.R."/>
            <person name="Buell C.R."/>
            <person name="Ying K."/>
            <person name="Li Y."/>
            <person name="Lu T."/>
            <person name="Huang Y."/>
            <person name="Zhao Q."/>
            <person name="Feng Q."/>
            <person name="Zhang L."/>
            <person name="Zhu J."/>
            <person name="Weng Q."/>
            <person name="Mu J."/>
            <person name="Lu Y."/>
            <person name="Fan D."/>
            <person name="Liu Y."/>
            <person name="Guan J."/>
            <person name="Zhang Y."/>
            <person name="Yu S."/>
            <person name="Liu X."/>
            <person name="Zhang Y."/>
            <person name="Hong G."/>
            <person name="Han B."/>
            <person name="Choisne N."/>
            <person name="Demange N."/>
            <person name="Orjeda G."/>
            <person name="Samain S."/>
            <person name="Cattolico L."/>
            <person name="Pelletier E."/>
            <person name="Couloux A."/>
            <person name="Segurens B."/>
            <person name="Wincker P."/>
            <person name="D'Hont A."/>
            <person name="Scarpelli C."/>
            <person name="Weissenbach J."/>
            <person name="Salanoubat M."/>
            <person name="Quetier F."/>
            <person name="Yu Y."/>
            <person name="Kim H.R."/>
            <person name="Rambo T."/>
            <person name="Currie J."/>
            <person name="Collura K."/>
            <person name="Luo M."/>
            <person name="Yang T."/>
            <person name="Ammiraju J.S.S."/>
            <person name="Engler F."/>
            <person name="Soderlund C."/>
            <person name="Wing R.A."/>
            <person name="Palmer L.E."/>
            <person name="de la Bastide M."/>
            <person name="Spiegel L."/>
            <person name="Nascimento L."/>
            <person name="Zutavern T."/>
            <person name="O'Shaughnessy A."/>
            <person name="Dike S."/>
            <person name="Dedhia N."/>
            <person name="Preston R."/>
            <person name="Balija V."/>
            <person name="McCombie W.R."/>
            <person name="Chow T."/>
            <person name="Chen H."/>
            <person name="Chung M."/>
            <person name="Chen C."/>
            <person name="Shaw J."/>
            <person name="Wu H."/>
            <person name="Hsiao K."/>
            <person name="Chao Y."/>
            <person name="Chu M."/>
            <person name="Cheng C."/>
            <person name="Hour A."/>
            <person name="Lee P."/>
            <person name="Lin S."/>
            <person name="Lin Y."/>
            <person name="Liou J."/>
            <person name="Liu S."/>
            <person name="Hsing Y."/>
            <person name="Raghuvanshi S."/>
            <person name="Mohanty A."/>
            <person name="Bharti A.K."/>
            <person name="Gaur A."/>
            <person name="Gupta V."/>
            <person name="Kumar D."/>
            <person name="Ravi V."/>
            <person name="Vij S."/>
            <person name="Kapur A."/>
            <person name="Khurana P."/>
            <person name="Khurana P."/>
            <person name="Khurana J.P."/>
            <person name="Tyagi A.K."/>
            <person name="Gaikwad K."/>
            <person name="Singh A."/>
            <person name="Dalal V."/>
            <person name="Srivastava S."/>
            <person name="Dixit A."/>
            <person name="Pal A.K."/>
            <person name="Ghazi I.A."/>
            <person name="Yadav M."/>
            <person name="Pandit A."/>
            <person name="Bhargava A."/>
            <person name="Sureshbabu K."/>
            <person name="Batra K."/>
            <person name="Sharma T.R."/>
            <person name="Mohapatra T."/>
            <person name="Singh N.K."/>
            <person name="Messing J."/>
            <person name="Nelson A.B."/>
            <person name="Fuks G."/>
            <person name="Kavchok S."/>
            <person name="Keizer G."/>
            <person name="Linton E."/>
            <person name="Llaca V."/>
            <person name="Song R."/>
            <person name="Tanyolac B."/>
            <person name="Young S."/>
            <person name="Ho-Il K."/>
            <person name="Hahn J.H."/>
            <person name="Sangsakoo G."/>
            <person name="Vanavichit A."/>
            <person name="de Mattos Luiz.A.T."/>
            <person name="Zimmer P.D."/>
            <person name="Malone G."/>
            <person name="Dellagostin O."/>
            <person name="de Oliveira A.C."/>
            <person name="Bevan M."/>
            <person name="Bancroft I."/>
            <person name="Minx P."/>
            <person name="Cordum H."/>
            <person name="Wilson R."/>
            <person name="Cheng Z."/>
            <person name="Jin W."/>
            <person name="Jiang J."/>
            <person name="Leong S.A."/>
            <person name="Iwama H."/>
            <person name="Gojobori T."/>
            <person name="Itoh T."/>
            <person name="Niimura Y."/>
            <person name="Fujii Y."/>
            <person name="Habara T."/>
            <person name="Sakai H."/>
            <person name="Sato Y."/>
            <person name="Wilson G."/>
            <person name="Kumar K."/>
            <person name="McCouch S."/>
            <person name="Juretic N."/>
            <person name="Hoen D."/>
            <person name="Wright S."/>
            <person name="Bruskiewich R."/>
            <person name="Bureau T."/>
            <person name="Miyao A."/>
            <person name="Hirochika H."/>
            <person name="Nishikawa T."/>
            <person name="Kadowaki K."/>
            <person name="Sugiura M."/>
            <person name="Burr B."/>
            <person name="Sasaki T."/>
        </authorList>
    </citation>
    <scope>NUCLEOTIDE SEQUENCE [LARGE SCALE GENOMIC DNA]</scope>
    <source>
        <strain evidence="2">cv. Nipponbare</strain>
    </source>
</reference>
<organism evidence="1 2">
    <name type="scientific">Oryza sativa subsp. japonica</name>
    <name type="common">Rice</name>
    <dbReference type="NCBI Taxonomy" id="39947"/>
    <lineage>
        <taxon>Eukaryota</taxon>
        <taxon>Viridiplantae</taxon>
        <taxon>Streptophyta</taxon>
        <taxon>Embryophyta</taxon>
        <taxon>Tracheophyta</taxon>
        <taxon>Spermatophyta</taxon>
        <taxon>Magnoliopsida</taxon>
        <taxon>Liliopsida</taxon>
        <taxon>Poales</taxon>
        <taxon>Poaceae</taxon>
        <taxon>BOP clade</taxon>
        <taxon>Oryzoideae</taxon>
        <taxon>Oryzeae</taxon>
        <taxon>Oryzinae</taxon>
        <taxon>Oryza</taxon>
        <taxon>Oryza sativa</taxon>
    </lineage>
</organism>
<reference evidence="2" key="2">
    <citation type="journal article" date="2008" name="Nucleic Acids Res.">
        <title>The rice annotation project database (RAP-DB): 2008 update.</title>
        <authorList>
            <consortium name="The rice annotation project (RAP)"/>
        </authorList>
    </citation>
    <scope>GENOME REANNOTATION</scope>
    <source>
        <strain evidence="2">cv. Nipponbare</strain>
    </source>
</reference>
<name>Q69X89_ORYSJ</name>
<evidence type="ECO:0000313" key="1">
    <source>
        <dbReference type="EMBL" id="BAD32912.1"/>
    </source>
</evidence>
<dbReference type="AlphaFoldDB" id="Q69X89"/>
<sequence>MDAKWMMKSSVRVVVIGKGTDAVVVREIFAKARSLEKSLISVLGRPMQKKLKYSDYPFELQEKTISSTVKVSGATVKIMDTLYPHGMYIRLGFAQKVLLFGGIALGGLESCSNWKPNLGVACL</sequence>
<dbReference type="Proteomes" id="UP000000763">
    <property type="component" value="Chromosome 6"/>
</dbReference>
<evidence type="ECO:0000313" key="2">
    <source>
        <dbReference type="Proteomes" id="UP000000763"/>
    </source>
</evidence>